<comment type="subcellular location">
    <subcellularLocation>
        <location evidence="1">Cell membrane</location>
        <topology evidence="1">Multi-pass membrane protein</topology>
    </subcellularLocation>
</comment>
<reference evidence="14" key="1">
    <citation type="submission" date="2013-08" db="EMBL/GenBank/DDBJ databases">
        <title>Intrasporangium oryzae NRRL B-24470.</title>
        <authorList>
            <person name="Liu H."/>
            <person name="Wang G."/>
        </authorList>
    </citation>
    <scope>NUCLEOTIDE SEQUENCE [LARGE SCALE GENOMIC DNA]</scope>
    <source>
        <strain evidence="14">Q5-1</strain>
    </source>
</reference>
<keyword evidence="7" id="KW-0186">Copper</keyword>
<evidence type="ECO:0000256" key="8">
    <source>
        <dbReference type="ARBA" id="ARBA00023136"/>
    </source>
</evidence>
<keyword evidence="6 9" id="KW-1133">Transmembrane helix</keyword>
<dbReference type="EMBL" id="AWQS01000006">
    <property type="protein sequence ID" value="EWT07715.1"/>
    <property type="molecule type" value="Genomic_DNA"/>
</dbReference>
<feature type="transmembrane region" description="Helical" evidence="9">
    <location>
        <begin position="323"/>
        <end position="348"/>
    </location>
</feature>
<evidence type="ECO:0000259" key="11">
    <source>
        <dbReference type="Pfam" id="PF04234"/>
    </source>
</evidence>
<dbReference type="GO" id="GO:0046688">
    <property type="term" value="P:response to copper ion"/>
    <property type="evidence" value="ECO:0007669"/>
    <property type="project" value="InterPro"/>
</dbReference>
<dbReference type="AlphaFoldDB" id="W9GNM3"/>
<dbReference type="InterPro" id="IPR014756">
    <property type="entry name" value="Ig_E-set"/>
</dbReference>
<gene>
    <name evidence="13" type="ORF">N864_01035</name>
</gene>
<dbReference type="PANTHER" id="PTHR34820:SF4">
    <property type="entry name" value="INNER MEMBRANE PROTEIN YEBZ"/>
    <property type="match status" value="1"/>
</dbReference>
<evidence type="ECO:0000313" key="14">
    <source>
        <dbReference type="Proteomes" id="UP000019494"/>
    </source>
</evidence>
<dbReference type="Pfam" id="PF04234">
    <property type="entry name" value="CopC"/>
    <property type="match status" value="1"/>
</dbReference>
<accession>W9GNM3</accession>
<feature type="transmembrane region" description="Helical" evidence="9">
    <location>
        <begin position="354"/>
        <end position="374"/>
    </location>
</feature>
<dbReference type="SUPFAM" id="SSF81296">
    <property type="entry name" value="E set domains"/>
    <property type="match status" value="1"/>
</dbReference>
<dbReference type="InterPro" id="IPR014755">
    <property type="entry name" value="Cu-Rt/internalin_Ig-like"/>
</dbReference>
<dbReference type="InterPro" id="IPR008457">
    <property type="entry name" value="Cu-R_CopD_dom"/>
</dbReference>
<organism evidence="13 14">
    <name type="scientific">Intrasporangium chromatireducens Q5-1</name>
    <dbReference type="NCBI Taxonomy" id="584657"/>
    <lineage>
        <taxon>Bacteria</taxon>
        <taxon>Bacillati</taxon>
        <taxon>Actinomycetota</taxon>
        <taxon>Actinomycetes</taxon>
        <taxon>Micrococcales</taxon>
        <taxon>Intrasporangiaceae</taxon>
        <taxon>Intrasporangium</taxon>
    </lineage>
</organism>
<feature type="transmembrane region" description="Helical" evidence="9">
    <location>
        <begin position="395"/>
        <end position="416"/>
    </location>
</feature>
<dbReference type="Pfam" id="PF05425">
    <property type="entry name" value="CopD"/>
    <property type="match status" value="1"/>
</dbReference>
<dbReference type="GO" id="GO:0005507">
    <property type="term" value="F:copper ion binding"/>
    <property type="evidence" value="ECO:0007669"/>
    <property type="project" value="InterPro"/>
</dbReference>
<feature type="chain" id="PRO_5039266360" description="Copper resistance protein CopC" evidence="10">
    <location>
        <begin position="21"/>
        <end position="532"/>
    </location>
</feature>
<feature type="transmembrane region" description="Helical" evidence="9">
    <location>
        <begin position="218"/>
        <end position="236"/>
    </location>
</feature>
<keyword evidence="2" id="KW-1003">Cell membrane</keyword>
<feature type="transmembrane region" description="Helical" evidence="9">
    <location>
        <begin position="248"/>
        <end position="265"/>
    </location>
</feature>
<evidence type="ECO:0000256" key="7">
    <source>
        <dbReference type="ARBA" id="ARBA00023008"/>
    </source>
</evidence>
<proteinExistence type="predicted"/>
<dbReference type="PANTHER" id="PTHR34820">
    <property type="entry name" value="INNER MEMBRANE PROTEIN YEBZ"/>
    <property type="match status" value="1"/>
</dbReference>
<sequence length="532" mass="54640">MLLLVLLHLLSGAGPAAAHAELQSADPADGATLTAPPALVTLQFSEAVSVVPRSIVVLDDRGSQVDSADPHHPGSDATRVVVTLRPRLPSGTYRVVWRVESDDGHPVSGSYSFGIGVAPRAAVAQSPSTDGVVGGLHWLGELLALSGLVVLAGAAFFIVWLWQAGRDSWRARRVLGSALAGTLLGNLLLLLVGGIYGAGGSASDLFSPAAAPAVGTTAGRLTAVRLTVLVLAALWWRRRDRSGQLPSRFDVVGLWLLVAVTQAVGGHPGHTTSPLLTSLVDVVHLTAVSTWIGGLALLVVAVLRPQGEGHDVPATLLRRWSRVAAGAVGVLVLSGAISALVGVGSWAALVGTTYGRLVLGKVAVLLLVIAVAAFSRRLVARVVRPDTVRTLRRLVAAETSGAVVVLGLTAALVSTAPGRETYVPSMSTTVAAGAGPAAVRLHITVRPTTPGFEGLTVEATSRDGSAVPIDAARVRLVNPAHGIGPMEYPVATSTGAVRDVLISVPAPGRWDVGLTLRLSGNWVTAGFSYAVG</sequence>
<evidence type="ECO:0000256" key="4">
    <source>
        <dbReference type="ARBA" id="ARBA00022723"/>
    </source>
</evidence>
<evidence type="ECO:0000256" key="2">
    <source>
        <dbReference type="ARBA" id="ARBA00022475"/>
    </source>
</evidence>
<dbReference type="InterPro" id="IPR032694">
    <property type="entry name" value="CopC/D"/>
</dbReference>
<evidence type="ECO:0000256" key="3">
    <source>
        <dbReference type="ARBA" id="ARBA00022692"/>
    </source>
</evidence>
<feature type="transmembrane region" description="Helical" evidence="9">
    <location>
        <begin position="174"/>
        <end position="198"/>
    </location>
</feature>
<feature type="domain" description="CopC" evidence="11">
    <location>
        <begin position="19"/>
        <end position="114"/>
    </location>
</feature>
<dbReference type="Gene3D" id="2.60.40.1220">
    <property type="match status" value="1"/>
</dbReference>
<dbReference type="GO" id="GO:0005886">
    <property type="term" value="C:plasma membrane"/>
    <property type="evidence" value="ECO:0007669"/>
    <property type="project" value="UniProtKB-SubCell"/>
</dbReference>
<keyword evidence="4" id="KW-0479">Metal-binding</keyword>
<evidence type="ECO:0000256" key="5">
    <source>
        <dbReference type="ARBA" id="ARBA00022729"/>
    </source>
</evidence>
<feature type="transmembrane region" description="Helical" evidence="9">
    <location>
        <begin position="285"/>
        <end position="303"/>
    </location>
</feature>
<dbReference type="GO" id="GO:0006825">
    <property type="term" value="P:copper ion transport"/>
    <property type="evidence" value="ECO:0007669"/>
    <property type="project" value="InterPro"/>
</dbReference>
<dbReference type="GO" id="GO:0042597">
    <property type="term" value="C:periplasmic space"/>
    <property type="evidence" value="ECO:0007669"/>
    <property type="project" value="InterPro"/>
</dbReference>
<evidence type="ECO:0000313" key="13">
    <source>
        <dbReference type="EMBL" id="EWT07715.1"/>
    </source>
</evidence>
<keyword evidence="3 9" id="KW-0812">Transmembrane</keyword>
<feature type="domain" description="Copper resistance protein D" evidence="12">
    <location>
        <begin position="315"/>
        <end position="412"/>
    </location>
</feature>
<feature type="transmembrane region" description="Helical" evidence="9">
    <location>
        <begin position="142"/>
        <end position="162"/>
    </location>
</feature>
<evidence type="ECO:0000259" key="12">
    <source>
        <dbReference type="Pfam" id="PF05425"/>
    </source>
</evidence>
<dbReference type="InterPro" id="IPR007348">
    <property type="entry name" value="CopC_dom"/>
</dbReference>
<evidence type="ECO:0008006" key="15">
    <source>
        <dbReference type="Google" id="ProtNLM"/>
    </source>
</evidence>
<protein>
    <recommendedName>
        <fullName evidence="15">Copper resistance protein CopC</fullName>
    </recommendedName>
</protein>
<keyword evidence="14" id="KW-1185">Reference proteome</keyword>
<evidence type="ECO:0000256" key="10">
    <source>
        <dbReference type="SAM" id="SignalP"/>
    </source>
</evidence>
<comment type="caution">
    <text evidence="13">The sequence shown here is derived from an EMBL/GenBank/DDBJ whole genome shotgun (WGS) entry which is preliminary data.</text>
</comment>
<evidence type="ECO:0000256" key="1">
    <source>
        <dbReference type="ARBA" id="ARBA00004651"/>
    </source>
</evidence>
<name>W9GNM3_9MICO</name>
<feature type="signal peptide" evidence="10">
    <location>
        <begin position="1"/>
        <end position="20"/>
    </location>
</feature>
<evidence type="ECO:0000256" key="6">
    <source>
        <dbReference type="ARBA" id="ARBA00022989"/>
    </source>
</evidence>
<dbReference type="Proteomes" id="UP000019494">
    <property type="component" value="Unassembled WGS sequence"/>
</dbReference>
<keyword evidence="5 10" id="KW-0732">Signal</keyword>
<keyword evidence="8 9" id="KW-0472">Membrane</keyword>
<evidence type="ECO:0000256" key="9">
    <source>
        <dbReference type="SAM" id="Phobius"/>
    </source>
</evidence>